<reference evidence="2 3" key="2">
    <citation type="journal article" date="2019" name="G3 (Bethesda)">
        <title>Hybrid Assembly of the Genome of the Entomopathogenic Nematode Steinernema carpocapsae Identifies the X-Chromosome.</title>
        <authorList>
            <person name="Serra L."/>
            <person name="Macchietto M."/>
            <person name="Macias-Munoz A."/>
            <person name="McGill C.J."/>
            <person name="Rodriguez I.M."/>
            <person name="Rodriguez B."/>
            <person name="Murad R."/>
            <person name="Mortazavi A."/>
        </authorList>
    </citation>
    <scope>NUCLEOTIDE SEQUENCE [LARGE SCALE GENOMIC DNA]</scope>
    <source>
        <strain evidence="2 3">ALL</strain>
    </source>
</reference>
<keyword evidence="3" id="KW-1185">Reference proteome</keyword>
<dbReference type="EMBL" id="AZBU02000011">
    <property type="protein sequence ID" value="TKR61038.1"/>
    <property type="molecule type" value="Genomic_DNA"/>
</dbReference>
<sequence>MFSICLYFAVFGPVSLFNRSFCCHGVRTLCIRANRPVLWSFLFRVYRFCYLNCSTSCRPQTAHWTQAEQHPPSVSGLRATLLTMFVVSVYFEINFAQ</sequence>
<feature type="chain" id="PRO_5020368078" description="Secreted protein" evidence="1">
    <location>
        <begin position="17"/>
        <end position="97"/>
    </location>
</feature>
<evidence type="ECO:0000256" key="1">
    <source>
        <dbReference type="SAM" id="SignalP"/>
    </source>
</evidence>
<proteinExistence type="predicted"/>
<accession>A0A4U5LXQ6</accession>
<evidence type="ECO:0008006" key="4">
    <source>
        <dbReference type="Google" id="ProtNLM"/>
    </source>
</evidence>
<keyword evidence="1" id="KW-0732">Signal</keyword>
<gene>
    <name evidence="2" type="ORF">L596_028205</name>
</gene>
<name>A0A4U5LXQ6_STECR</name>
<evidence type="ECO:0000313" key="3">
    <source>
        <dbReference type="Proteomes" id="UP000298663"/>
    </source>
</evidence>
<dbReference type="Proteomes" id="UP000298663">
    <property type="component" value="Unassembled WGS sequence"/>
</dbReference>
<organism evidence="2 3">
    <name type="scientific">Steinernema carpocapsae</name>
    <name type="common">Entomopathogenic nematode</name>
    <dbReference type="NCBI Taxonomy" id="34508"/>
    <lineage>
        <taxon>Eukaryota</taxon>
        <taxon>Metazoa</taxon>
        <taxon>Ecdysozoa</taxon>
        <taxon>Nematoda</taxon>
        <taxon>Chromadorea</taxon>
        <taxon>Rhabditida</taxon>
        <taxon>Tylenchina</taxon>
        <taxon>Panagrolaimomorpha</taxon>
        <taxon>Strongyloidoidea</taxon>
        <taxon>Steinernematidae</taxon>
        <taxon>Steinernema</taxon>
    </lineage>
</organism>
<reference evidence="2 3" key="1">
    <citation type="journal article" date="2015" name="Genome Biol.">
        <title>Comparative genomics of Steinernema reveals deeply conserved gene regulatory networks.</title>
        <authorList>
            <person name="Dillman A.R."/>
            <person name="Macchietto M."/>
            <person name="Porter C.F."/>
            <person name="Rogers A."/>
            <person name="Williams B."/>
            <person name="Antoshechkin I."/>
            <person name="Lee M.M."/>
            <person name="Goodwin Z."/>
            <person name="Lu X."/>
            <person name="Lewis E.E."/>
            <person name="Goodrich-Blair H."/>
            <person name="Stock S.P."/>
            <person name="Adams B.J."/>
            <person name="Sternberg P.W."/>
            <person name="Mortazavi A."/>
        </authorList>
    </citation>
    <scope>NUCLEOTIDE SEQUENCE [LARGE SCALE GENOMIC DNA]</scope>
    <source>
        <strain evidence="2 3">ALL</strain>
    </source>
</reference>
<feature type="signal peptide" evidence="1">
    <location>
        <begin position="1"/>
        <end position="16"/>
    </location>
</feature>
<dbReference type="AlphaFoldDB" id="A0A4U5LXQ6"/>
<protein>
    <recommendedName>
        <fullName evidence="4">Secreted protein</fullName>
    </recommendedName>
</protein>
<evidence type="ECO:0000313" key="2">
    <source>
        <dbReference type="EMBL" id="TKR61038.1"/>
    </source>
</evidence>
<comment type="caution">
    <text evidence="2">The sequence shown here is derived from an EMBL/GenBank/DDBJ whole genome shotgun (WGS) entry which is preliminary data.</text>
</comment>